<dbReference type="PIRSF" id="PIRSF006135">
    <property type="entry name" value="CobU"/>
    <property type="match status" value="1"/>
</dbReference>
<evidence type="ECO:0000313" key="17">
    <source>
        <dbReference type="EMBL" id="ABI58164.1"/>
    </source>
</evidence>
<evidence type="ECO:0000256" key="14">
    <source>
        <dbReference type="PIRNR" id="PIRNR006135"/>
    </source>
</evidence>
<dbReference type="eggNOG" id="COG2087">
    <property type="taxonomic scope" value="Bacteria"/>
</dbReference>
<keyword evidence="10 14" id="KW-0547">Nucleotide-binding</keyword>
<evidence type="ECO:0000256" key="8">
    <source>
        <dbReference type="ARBA" id="ARBA00022573"/>
    </source>
</evidence>
<dbReference type="PANTHER" id="PTHR34848">
    <property type="match status" value="1"/>
</dbReference>
<feature type="binding site" evidence="16">
    <location>
        <begin position="32"/>
        <end position="34"/>
    </location>
    <ligand>
        <name>GTP</name>
        <dbReference type="ChEBI" id="CHEBI:37565"/>
    </ligand>
</feature>
<gene>
    <name evidence="17" type="ordered locus">Mlg_2824</name>
</gene>
<feature type="binding site" evidence="16">
    <location>
        <position position="83"/>
    </location>
    <ligand>
        <name>GTP</name>
        <dbReference type="ChEBI" id="CHEBI:37565"/>
    </ligand>
</feature>
<evidence type="ECO:0000256" key="16">
    <source>
        <dbReference type="PIRSR" id="PIRSR006135-2"/>
    </source>
</evidence>
<comment type="function">
    <text evidence="4 14">Catalyzes ATP-dependent phosphorylation of adenosylcobinamide and addition of GMP to adenosylcobinamide phosphate.</text>
</comment>
<comment type="pathway">
    <text evidence="6 14">Cofactor biosynthesis; adenosylcobalamin biosynthesis; adenosylcobalamin from cob(II)yrinate a,c-diamide: step 5/7.</text>
</comment>
<dbReference type="GO" id="GO:0043752">
    <property type="term" value="F:adenosylcobinamide kinase activity"/>
    <property type="evidence" value="ECO:0007669"/>
    <property type="project" value="UniProtKB-EC"/>
</dbReference>
<dbReference type="RefSeq" id="WP_011630557.1">
    <property type="nucleotide sequence ID" value="NC_008340.1"/>
</dbReference>
<dbReference type="GO" id="GO:0005525">
    <property type="term" value="F:GTP binding"/>
    <property type="evidence" value="ECO:0007669"/>
    <property type="project" value="UniProtKB-UniRule"/>
</dbReference>
<protein>
    <recommendedName>
        <fullName evidence="14">Bifunctional adenosylcobalamin biosynthesis protein</fullName>
        <ecNumber evidence="14">2.7.1.156</ecNumber>
        <ecNumber evidence="14">2.7.7.62</ecNumber>
    </recommendedName>
</protein>
<dbReference type="Gene3D" id="3.40.50.300">
    <property type="entry name" value="P-loop containing nucleotide triphosphate hydrolases"/>
    <property type="match status" value="1"/>
</dbReference>
<reference evidence="18" key="1">
    <citation type="submission" date="2006-08" db="EMBL/GenBank/DDBJ databases">
        <title>Complete sequence of Alkalilimnicola ehrilichei MLHE-1.</title>
        <authorList>
            <person name="Copeland A."/>
            <person name="Lucas S."/>
            <person name="Lapidus A."/>
            <person name="Barry K."/>
            <person name="Detter J.C."/>
            <person name="Glavina del Rio T."/>
            <person name="Hammon N."/>
            <person name="Israni S."/>
            <person name="Dalin E."/>
            <person name="Tice H."/>
            <person name="Pitluck S."/>
            <person name="Sims D."/>
            <person name="Brettin T."/>
            <person name="Bruce D."/>
            <person name="Han C."/>
            <person name="Tapia R."/>
            <person name="Gilna P."/>
            <person name="Schmutz J."/>
            <person name="Larimer F."/>
            <person name="Land M."/>
            <person name="Hauser L."/>
            <person name="Kyrpides N."/>
            <person name="Mikhailova N."/>
            <person name="Oremland R.S."/>
            <person name="Hoeft S.E."/>
            <person name="Switzer-Blum J."/>
            <person name="Kulp T."/>
            <person name="King G."/>
            <person name="Tabita R."/>
            <person name="Witte B."/>
            <person name="Santini J.M."/>
            <person name="Basu P."/>
            <person name="Hollibaugh J.T."/>
            <person name="Xie G."/>
            <person name="Stolz J.F."/>
            <person name="Richardson P."/>
        </authorList>
    </citation>
    <scope>NUCLEOTIDE SEQUENCE [LARGE SCALE GENOMIC DNA]</scope>
    <source>
        <strain evidence="18">ATCC BAA-1101 / DSM 17681 / MLHE-1</strain>
    </source>
</reference>
<evidence type="ECO:0000256" key="3">
    <source>
        <dbReference type="ARBA" id="ARBA00001522"/>
    </source>
</evidence>
<evidence type="ECO:0000256" key="15">
    <source>
        <dbReference type="PIRSR" id="PIRSR006135-1"/>
    </source>
</evidence>
<evidence type="ECO:0000256" key="7">
    <source>
        <dbReference type="ARBA" id="ARBA00007490"/>
    </source>
</evidence>
<feature type="binding site" evidence="16">
    <location>
        <begin position="50"/>
        <end position="53"/>
    </location>
    <ligand>
        <name>GTP</name>
        <dbReference type="ChEBI" id="CHEBI:37565"/>
    </ligand>
</feature>
<feature type="binding site" evidence="16">
    <location>
        <position position="61"/>
    </location>
    <ligand>
        <name>GTP</name>
        <dbReference type="ChEBI" id="CHEBI:37565"/>
    </ligand>
</feature>
<dbReference type="EC" id="2.7.7.62" evidence="14"/>
<keyword evidence="12 14" id="KW-0067">ATP-binding</keyword>
<accession>Q0A4S3</accession>
<dbReference type="Pfam" id="PF02283">
    <property type="entry name" value="CobU"/>
    <property type="match status" value="1"/>
</dbReference>
<dbReference type="AlphaFoldDB" id="Q0A4S3"/>
<comment type="catalytic activity">
    <reaction evidence="3">
        <text>adenosylcob(III)inamide + GTP = adenosylcob(III)inamide phosphate + GDP + H(+)</text>
        <dbReference type="Rhea" id="RHEA:15765"/>
        <dbReference type="ChEBI" id="CHEBI:2480"/>
        <dbReference type="ChEBI" id="CHEBI:15378"/>
        <dbReference type="ChEBI" id="CHEBI:37565"/>
        <dbReference type="ChEBI" id="CHEBI:58189"/>
        <dbReference type="ChEBI" id="CHEBI:58502"/>
        <dbReference type="EC" id="2.7.1.156"/>
    </reaction>
</comment>
<dbReference type="NCBIfam" id="NF004469">
    <property type="entry name" value="PRK05800.1"/>
    <property type="match status" value="1"/>
</dbReference>
<evidence type="ECO:0000256" key="2">
    <source>
        <dbReference type="ARBA" id="ARBA00000711"/>
    </source>
</evidence>
<organism evidence="17 18">
    <name type="scientific">Alkalilimnicola ehrlichii (strain ATCC BAA-1101 / DSM 17681 / MLHE-1)</name>
    <dbReference type="NCBI Taxonomy" id="187272"/>
    <lineage>
        <taxon>Bacteria</taxon>
        <taxon>Pseudomonadati</taxon>
        <taxon>Pseudomonadota</taxon>
        <taxon>Gammaproteobacteria</taxon>
        <taxon>Chromatiales</taxon>
        <taxon>Ectothiorhodospiraceae</taxon>
        <taxon>Alkalilimnicola</taxon>
    </lineage>
</organism>
<dbReference type="UniPathway" id="UPA00148">
    <property type="reaction ID" value="UER00236"/>
</dbReference>
<dbReference type="CDD" id="cd00544">
    <property type="entry name" value="CobU"/>
    <property type="match status" value="1"/>
</dbReference>
<evidence type="ECO:0000256" key="13">
    <source>
        <dbReference type="ARBA" id="ARBA00023134"/>
    </source>
</evidence>
<dbReference type="SUPFAM" id="SSF52540">
    <property type="entry name" value="P-loop containing nucleoside triphosphate hydrolases"/>
    <property type="match status" value="1"/>
</dbReference>
<dbReference type="InterPro" id="IPR027417">
    <property type="entry name" value="P-loop_NTPase"/>
</dbReference>
<keyword evidence="9 14" id="KW-0808">Transferase</keyword>
<evidence type="ECO:0000256" key="5">
    <source>
        <dbReference type="ARBA" id="ARBA00004692"/>
    </source>
</evidence>
<keyword evidence="8 14" id="KW-0169">Cobalamin biosynthesis</keyword>
<proteinExistence type="inferred from homology"/>
<dbReference type="GO" id="GO:0009236">
    <property type="term" value="P:cobalamin biosynthetic process"/>
    <property type="evidence" value="ECO:0007669"/>
    <property type="project" value="UniProtKB-UniRule"/>
</dbReference>
<dbReference type="HOGENOM" id="CLU_094161_0_1_6"/>
<comment type="catalytic activity">
    <reaction evidence="1 14">
        <text>adenosylcob(III)inamide + ATP = adenosylcob(III)inamide phosphate + ADP + H(+)</text>
        <dbReference type="Rhea" id="RHEA:15769"/>
        <dbReference type="ChEBI" id="CHEBI:2480"/>
        <dbReference type="ChEBI" id="CHEBI:15378"/>
        <dbReference type="ChEBI" id="CHEBI:30616"/>
        <dbReference type="ChEBI" id="CHEBI:58502"/>
        <dbReference type="ChEBI" id="CHEBI:456216"/>
        <dbReference type="EC" id="2.7.1.156"/>
    </reaction>
</comment>
<dbReference type="GO" id="GO:0005524">
    <property type="term" value="F:ATP binding"/>
    <property type="evidence" value="ECO:0007669"/>
    <property type="project" value="UniProtKB-UniRule"/>
</dbReference>
<evidence type="ECO:0000256" key="9">
    <source>
        <dbReference type="ARBA" id="ARBA00022679"/>
    </source>
</evidence>
<evidence type="ECO:0000256" key="6">
    <source>
        <dbReference type="ARBA" id="ARBA00005159"/>
    </source>
</evidence>
<evidence type="ECO:0000313" key="18">
    <source>
        <dbReference type="Proteomes" id="UP000001962"/>
    </source>
</evidence>
<dbReference type="GO" id="GO:0008820">
    <property type="term" value="F:cobinamide phosphate guanylyltransferase activity"/>
    <property type="evidence" value="ECO:0007669"/>
    <property type="project" value="UniProtKB-UniRule"/>
</dbReference>
<comment type="catalytic activity">
    <reaction evidence="2 14">
        <text>adenosylcob(III)inamide phosphate + GTP + H(+) = adenosylcob(III)inamide-GDP + diphosphate</text>
        <dbReference type="Rhea" id="RHEA:22712"/>
        <dbReference type="ChEBI" id="CHEBI:15378"/>
        <dbReference type="ChEBI" id="CHEBI:33019"/>
        <dbReference type="ChEBI" id="CHEBI:37565"/>
        <dbReference type="ChEBI" id="CHEBI:58502"/>
        <dbReference type="ChEBI" id="CHEBI:60487"/>
        <dbReference type="EC" id="2.7.7.62"/>
    </reaction>
</comment>
<comment type="similarity">
    <text evidence="7 14">Belongs to the CobU/CobP family.</text>
</comment>
<evidence type="ECO:0000256" key="1">
    <source>
        <dbReference type="ARBA" id="ARBA00000312"/>
    </source>
</evidence>
<dbReference type="EC" id="2.7.1.156" evidence="14"/>
<evidence type="ECO:0000256" key="10">
    <source>
        <dbReference type="ARBA" id="ARBA00022741"/>
    </source>
</evidence>
<comment type="pathway">
    <text evidence="5 14">Cofactor biosynthesis; adenosylcobalamin biosynthesis; adenosylcobalamin from cob(II)yrinate a,c-diamide: step 6/7.</text>
</comment>
<name>Q0A4S3_ALKEH</name>
<evidence type="ECO:0000256" key="12">
    <source>
        <dbReference type="ARBA" id="ARBA00022840"/>
    </source>
</evidence>
<evidence type="ECO:0000256" key="4">
    <source>
        <dbReference type="ARBA" id="ARBA00003889"/>
    </source>
</evidence>
<evidence type="ECO:0000256" key="11">
    <source>
        <dbReference type="ARBA" id="ARBA00022777"/>
    </source>
</evidence>
<keyword evidence="13 14" id="KW-0342">GTP-binding</keyword>
<dbReference type="PANTHER" id="PTHR34848:SF1">
    <property type="entry name" value="BIFUNCTIONAL ADENOSYLCOBALAMIN BIOSYNTHESIS PROTEIN COBU"/>
    <property type="match status" value="1"/>
</dbReference>
<dbReference type="EMBL" id="CP000453">
    <property type="protein sequence ID" value="ABI58164.1"/>
    <property type="molecule type" value="Genomic_DNA"/>
</dbReference>
<feature type="active site" description="GMP-histidine intermediate" evidence="15">
    <location>
        <position position="49"/>
    </location>
</feature>
<dbReference type="KEGG" id="aeh:Mlg_2824"/>
<feature type="binding site" evidence="16">
    <location>
        <begin position="7"/>
        <end position="14"/>
    </location>
    <ligand>
        <name>GTP</name>
        <dbReference type="ChEBI" id="CHEBI:37565"/>
    </ligand>
</feature>
<dbReference type="OrthoDB" id="9788370at2"/>
<sequence length="169" mass="18512">MRTLITGGIRSGKSRYAEQLARGCGWPVTYLATARQSDDTEMAERIRRHRERRPPEWRSLEVPEALAEGLGQAAGEGRCLLVDCLNLWVSNLLLAGEARLATEQARLLEVLPTLPGRIILVSNEVGMGLVPPNPLGRRFCDALGELNQAVAARCEQVVFTVAGQPLTIK</sequence>
<keyword evidence="18" id="KW-1185">Reference proteome</keyword>
<keyword evidence="11 14" id="KW-0418">Kinase</keyword>
<dbReference type="Proteomes" id="UP000001962">
    <property type="component" value="Chromosome"/>
</dbReference>
<dbReference type="InterPro" id="IPR003203">
    <property type="entry name" value="CobU/CobP"/>
</dbReference>